<proteinExistence type="predicted"/>
<accession>A0A9N7TPX2</accession>
<dbReference type="AlphaFoldDB" id="A0A9N7TPX2"/>
<dbReference type="EMBL" id="CADEAL010000163">
    <property type="protein sequence ID" value="CAB1415588.1"/>
    <property type="molecule type" value="Genomic_DNA"/>
</dbReference>
<dbReference type="Proteomes" id="UP001153269">
    <property type="component" value="Unassembled WGS sequence"/>
</dbReference>
<feature type="region of interest" description="Disordered" evidence="1">
    <location>
        <begin position="1"/>
        <end position="23"/>
    </location>
</feature>
<organism evidence="2 3">
    <name type="scientific">Pleuronectes platessa</name>
    <name type="common">European plaice</name>
    <dbReference type="NCBI Taxonomy" id="8262"/>
    <lineage>
        <taxon>Eukaryota</taxon>
        <taxon>Metazoa</taxon>
        <taxon>Chordata</taxon>
        <taxon>Craniata</taxon>
        <taxon>Vertebrata</taxon>
        <taxon>Euteleostomi</taxon>
        <taxon>Actinopterygii</taxon>
        <taxon>Neopterygii</taxon>
        <taxon>Teleostei</taxon>
        <taxon>Neoteleostei</taxon>
        <taxon>Acanthomorphata</taxon>
        <taxon>Carangaria</taxon>
        <taxon>Pleuronectiformes</taxon>
        <taxon>Pleuronectoidei</taxon>
        <taxon>Pleuronectidae</taxon>
        <taxon>Pleuronectes</taxon>
    </lineage>
</organism>
<protein>
    <submittedName>
        <fullName evidence="2">Uncharacterized protein</fullName>
    </submittedName>
</protein>
<feature type="region of interest" description="Disordered" evidence="1">
    <location>
        <begin position="36"/>
        <end position="56"/>
    </location>
</feature>
<evidence type="ECO:0000313" key="3">
    <source>
        <dbReference type="Proteomes" id="UP001153269"/>
    </source>
</evidence>
<evidence type="ECO:0000256" key="1">
    <source>
        <dbReference type="SAM" id="MobiDB-lite"/>
    </source>
</evidence>
<evidence type="ECO:0000313" key="2">
    <source>
        <dbReference type="EMBL" id="CAB1415588.1"/>
    </source>
</evidence>
<sequence>MNGGGSVEREQRGPEGMWRGEPGLSVVRRQAVTSWERAKQLDPETDTWSGKKSRGDRLGCGACLAVLSEASILISSTRSRIFGVNTVKTLVVLVSAADDSCHSTSVRVGPRYLRRHRRTFGGSE</sequence>
<name>A0A9N7TPX2_PLEPL</name>
<gene>
    <name evidence="2" type="ORF">PLEPLA_LOCUS3305</name>
</gene>
<keyword evidence="3" id="KW-1185">Reference proteome</keyword>
<reference evidence="2" key="1">
    <citation type="submission" date="2020-03" db="EMBL/GenBank/DDBJ databases">
        <authorList>
            <person name="Weist P."/>
        </authorList>
    </citation>
    <scope>NUCLEOTIDE SEQUENCE</scope>
</reference>
<comment type="caution">
    <text evidence="2">The sequence shown here is derived from an EMBL/GenBank/DDBJ whole genome shotgun (WGS) entry which is preliminary data.</text>
</comment>